<feature type="region of interest" description="Disordered" evidence="2">
    <location>
        <begin position="1"/>
        <end position="101"/>
    </location>
</feature>
<sequence>MNKGKKHRKRLHEQIAQDQHAQPSGKTMKERSHAEDDKYVDAKLSKKILAQARRQGDDLRREDEGFSYRSKAQTKLPPPKQIKLGGASAQDSDSEDEETSKHLFDNFSALEKTVMEINQEDEDDLKRFMNPNPKQRRTLADIIAEKLEEKKTAVTEIMSEAPLHEEIDETVKSHFLKIGEVLAHYRSGKLPKGFKASPSFPNWIQLLELMKPEKWTAASVYAATRIFVSNLPKYHFKDFCSFILLPRIRDDIAEYKRLNFHLFQALHKSIYKPGDFFEGIVLPLCEAGDCTLREATIVAGIVSQTSIPVGYSAAALILISRMEYNGANSIFMRTILNKKYSLPLSAIDATVEHFMGFMHVEDRLPVLWHQCLLTLVQRYKHDLTKQQKSRILKLVNYHDHHEITPEIRREITQSKRNRGDPEVMEDEDVTMS</sequence>
<feature type="compositionally biased region" description="Basic residues" evidence="2">
    <location>
        <begin position="1"/>
        <end position="11"/>
    </location>
</feature>
<feature type="compositionally biased region" description="Basic and acidic residues" evidence="2">
    <location>
        <begin position="54"/>
        <end position="66"/>
    </location>
</feature>
<proteinExistence type="inferred from homology"/>
<dbReference type="PANTHER" id="PTHR12821:SF0">
    <property type="entry name" value="BYSTIN"/>
    <property type="match status" value="1"/>
</dbReference>
<dbReference type="OrthoDB" id="2192561at2759"/>
<dbReference type="InterPro" id="IPR007955">
    <property type="entry name" value="Bystin"/>
</dbReference>
<protein>
    <recommendedName>
        <fullName evidence="5">Bystin</fullName>
    </recommendedName>
</protein>
<keyword evidence="4" id="KW-1185">Reference proteome</keyword>
<dbReference type="GO" id="GO:0005730">
    <property type="term" value="C:nucleolus"/>
    <property type="evidence" value="ECO:0007669"/>
    <property type="project" value="TreeGrafter"/>
</dbReference>
<comment type="similarity">
    <text evidence="1">Belongs to the bystin family.</text>
</comment>
<dbReference type="GO" id="GO:0005737">
    <property type="term" value="C:cytoplasm"/>
    <property type="evidence" value="ECO:0007669"/>
    <property type="project" value="TreeGrafter"/>
</dbReference>
<dbReference type="GO" id="GO:0006364">
    <property type="term" value="P:rRNA processing"/>
    <property type="evidence" value="ECO:0007669"/>
    <property type="project" value="TreeGrafter"/>
</dbReference>
<evidence type="ECO:0000256" key="1">
    <source>
        <dbReference type="ARBA" id="ARBA00007114"/>
    </source>
</evidence>
<feature type="compositionally biased region" description="Acidic residues" evidence="2">
    <location>
        <begin position="422"/>
        <end position="432"/>
    </location>
</feature>
<feature type="compositionally biased region" description="Basic and acidic residues" evidence="2">
    <location>
        <begin position="27"/>
        <end position="44"/>
    </location>
</feature>
<organism evidence="3 4">
    <name type="scientific">Elysia chlorotica</name>
    <name type="common">Eastern emerald elysia</name>
    <name type="synonym">Sea slug</name>
    <dbReference type="NCBI Taxonomy" id="188477"/>
    <lineage>
        <taxon>Eukaryota</taxon>
        <taxon>Metazoa</taxon>
        <taxon>Spiralia</taxon>
        <taxon>Lophotrochozoa</taxon>
        <taxon>Mollusca</taxon>
        <taxon>Gastropoda</taxon>
        <taxon>Heterobranchia</taxon>
        <taxon>Euthyneura</taxon>
        <taxon>Panpulmonata</taxon>
        <taxon>Sacoglossa</taxon>
        <taxon>Placobranchoidea</taxon>
        <taxon>Plakobranchidae</taxon>
        <taxon>Elysia</taxon>
    </lineage>
</organism>
<dbReference type="EMBL" id="RQTK01000008">
    <property type="protein sequence ID" value="RUS91650.1"/>
    <property type="molecule type" value="Genomic_DNA"/>
</dbReference>
<dbReference type="STRING" id="188477.A0A3S1CFZ7"/>
<evidence type="ECO:0000256" key="2">
    <source>
        <dbReference type="SAM" id="MobiDB-lite"/>
    </source>
</evidence>
<comment type="caution">
    <text evidence="3">The sequence shown here is derived from an EMBL/GenBank/DDBJ whole genome shotgun (WGS) entry which is preliminary data.</text>
</comment>
<dbReference type="GO" id="GO:0030688">
    <property type="term" value="C:preribosome, small subunit precursor"/>
    <property type="evidence" value="ECO:0007669"/>
    <property type="project" value="TreeGrafter"/>
</dbReference>
<reference evidence="3 4" key="1">
    <citation type="submission" date="2019-01" db="EMBL/GenBank/DDBJ databases">
        <title>A draft genome assembly of the solar-powered sea slug Elysia chlorotica.</title>
        <authorList>
            <person name="Cai H."/>
            <person name="Li Q."/>
            <person name="Fang X."/>
            <person name="Li J."/>
            <person name="Curtis N.E."/>
            <person name="Altenburger A."/>
            <person name="Shibata T."/>
            <person name="Feng M."/>
            <person name="Maeda T."/>
            <person name="Schwartz J.A."/>
            <person name="Shigenobu S."/>
            <person name="Lundholm N."/>
            <person name="Nishiyama T."/>
            <person name="Yang H."/>
            <person name="Hasebe M."/>
            <person name="Li S."/>
            <person name="Pierce S.K."/>
            <person name="Wang J."/>
        </authorList>
    </citation>
    <scope>NUCLEOTIDE SEQUENCE [LARGE SCALE GENOMIC DNA]</scope>
    <source>
        <strain evidence="3">EC2010</strain>
        <tissue evidence="3">Whole organism of an adult</tissue>
    </source>
</reference>
<feature type="region of interest" description="Disordered" evidence="2">
    <location>
        <begin position="411"/>
        <end position="432"/>
    </location>
</feature>
<dbReference type="Pfam" id="PF05291">
    <property type="entry name" value="Bystin"/>
    <property type="match status" value="1"/>
</dbReference>
<name>A0A3S1CFZ7_ELYCH</name>
<gene>
    <name evidence="3" type="ORF">EGW08_000623</name>
</gene>
<evidence type="ECO:0000313" key="3">
    <source>
        <dbReference type="EMBL" id="RUS91650.1"/>
    </source>
</evidence>
<evidence type="ECO:0000313" key="4">
    <source>
        <dbReference type="Proteomes" id="UP000271974"/>
    </source>
</evidence>
<feature type="compositionally biased region" description="Basic and acidic residues" evidence="2">
    <location>
        <begin position="411"/>
        <end position="421"/>
    </location>
</feature>
<dbReference type="GO" id="GO:0030515">
    <property type="term" value="F:snoRNA binding"/>
    <property type="evidence" value="ECO:0007669"/>
    <property type="project" value="TreeGrafter"/>
</dbReference>
<dbReference type="AlphaFoldDB" id="A0A3S1CFZ7"/>
<dbReference type="PANTHER" id="PTHR12821">
    <property type="entry name" value="BYSTIN"/>
    <property type="match status" value="1"/>
</dbReference>
<evidence type="ECO:0008006" key="5">
    <source>
        <dbReference type="Google" id="ProtNLM"/>
    </source>
</evidence>
<accession>A0A3S1CFZ7</accession>
<feature type="compositionally biased region" description="Polar residues" evidence="2">
    <location>
        <begin position="16"/>
        <end position="25"/>
    </location>
</feature>
<dbReference type="Proteomes" id="UP000271974">
    <property type="component" value="Unassembled WGS sequence"/>
</dbReference>